<sequence length="103" mass="11222">MHQEKVRDQLPDAENSITTTVLRSIRFMGRGSGTGACSNNARAGRLVRGKPTSRKMGFLHWSHSRFWVLPSASGFGGDQIIQSSPMALDTDHACGNTRKAPPL</sequence>
<dbReference type="Proteomes" id="UP000008142">
    <property type="component" value="Unassembled WGS sequence"/>
</dbReference>
<protein>
    <submittedName>
        <fullName evidence="1">Predicted protein</fullName>
    </submittedName>
</protein>
<proteinExistence type="predicted"/>
<organism evidence="2">
    <name type="scientific">Ajellomyces capsulatus (strain H88)</name>
    <name type="common">Darling's disease fungus</name>
    <name type="synonym">Histoplasma capsulatum</name>
    <dbReference type="NCBI Taxonomy" id="544711"/>
    <lineage>
        <taxon>Eukaryota</taxon>
        <taxon>Fungi</taxon>
        <taxon>Dikarya</taxon>
        <taxon>Ascomycota</taxon>
        <taxon>Pezizomycotina</taxon>
        <taxon>Eurotiomycetes</taxon>
        <taxon>Eurotiomycetidae</taxon>
        <taxon>Onygenales</taxon>
        <taxon>Ajellomycetaceae</taxon>
        <taxon>Histoplasma</taxon>
    </lineage>
</organism>
<reference evidence="2" key="1">
    <citation type="submission" date="2008-07" db="EMBL/GenBank/DDBJ databases">
        <title>Annotation of Ajellomyces capsulatus strain H88.</title>
        <authorList>
            <person name="Champion M."/>
            <person name="Cuomo C."/>
            <person name="Ma L.-J."/>
            <person name="Henn M.R."/>
            <person name="Sil A."/>
            <person name="Goldman B."/>
            <person name="Young S.K."/>
            <person name="Kodira C.D."/>
            <person name="Zeng Q."/>
            <person name="Koehrsen M."/>
            <person name="Alvarado L."/>
            <person name="Berlin A."/>
            <person name="Borenstein D."/>
            <person name="Chen Z."/>
            <person name="Engels R."/>
            <person name="Freedman E."/>
            <person name="Gellesch M."/>
            <person name="Goldberg J."/>
            <person name="Griggs A."/>
            <person name="Gujja S."/>
            <person name="Heiman D."/>
            <person name="Hepburn T."/>
            <person name="Howarth C."/>
            <person name="Jen D."/>
            <person name="Larson L."/>
            <person name="Lewis B."/>
            <person name="Mehta T."/>
            <person name="Park D."/>
            <person name="Pearson M."/>
            <person name="Roberts A."/>
            <person name="Saif S."/>
            <person name="Shea T."/>
            <person name="Shenoy N."/>
            <person name="Sisk P."/>
            <person name="Stolte C."/>
            <person name="Sykes S."/>
            <person name="Walk T."/>
            <person name="White J."/>
            <person name="Yandava C."/>
            <person name="Klein B."/>
            <person name="McEwen J.G."/>
            <person name="Puccia R."/>
            <person name="Goldman G.H."/>
            <person name="Felipe M.S."/>
            <person name="Nino-Vega G."/>
            <person name="San-Blas G."/>
            <person name="Taylor J."/>
            <person name="Mendoza L."/>
            <person name="Galagan J."/>
            <person name="Nusbaum C."/>
            <person name="Birren B."/>
        </authorList>
    </citation>
    <scope>NUCLEOTIDE SEQUENCE [LARGE SCALE GENOMIC DNA]</scope>
    <source>
        <strain evidence="2">H88</strain>
    </source>
</reference>
<gene>
    <name evidence="1" type="ORF">HCEG_03044</name>
</gene>
<accession>F0UB75</accession>
<evidence type="ECO:0000313" key="1">
    <source>
        <dbReference type="EMBL" id="EGC43829.1"/>
    </source>
</evidence>
<dbReference type="EMBL" id="DS990637">
    <property type="protein sequence ID" value="EGC43829.1"/>
    <property type="molecule type" value="Genomic_DNA"/>
</dbReference>
<dbReference type="HOGENOM" id="CLU_2262946_0_0_1"/>
<name>F0UB75_AJEC8</name>
<evidence type="ECO:0000313" key="2">
    <source>
        <dbReference type="Proteomes" id="UP000008142"/>
    </source>
</evidence>
<dbReference type="AlphaFoldDB" id="F0UB75"/>